<dbReference type="Proteomes" id="UP000091926">
    <property type="component" value="Chromosome"/>
</dbReference>
<dbReference type="GO" id="GO:0003700">
    <property type="term" value="F:DNA-binding transcription factor activity"/>
    <property type="evidence" value="ECO:0007669"/>
    <property type="project" value="InterPro"/>
</dbReference>
<dbReference type="OrthoDB" id="196624at2"/>
<dbReference type="PROSITE" id="PS50931">
    <property type="entry name" value="HTH_LYSR"/>
    <property type="match status" value="1"/>
</dbReference>
<dbReference type="AlphaFoldDB" id="A0A193GFI7"/>
<dbReference type="RefSeq" id="WP_066659430.1">
    <property type="nucleotide sequence ID" value="NZ_CBCSCL010000037.1"/>
</dbReference>
<dbReference type="PANTHER" id="PTHR30126">
    <property type="entry name" value="HTH-TYPE TRANSCRIPTIONAL REGULATOR"/>
    <property type="match status" value="1"/>
</dbReference>
<evidence type="ECO:0000313" key="6">
    <source>
        <dbReference type="EMBL" id="ANN78363.1"/>
    </source>
</evidence>
<proteinExistence type="inferred from homology"/>
<dbReference type="EMBL" id="CP016172">
    <property type="protein sequence ID" value="ANN78363.1"/>
    <property type="molecule type" value="Genomic_DNA"/>
</dbReference>
<dbReference type="PANTHER" id="PTHR30126:SF91">
    <property type="entry name" value="LYSR FAMILY TRANSCRIPTIONAL REGULATOR"/>
    <property type="match status" value="1"/>
</dbReference>
<dbReference type="SUPFAM" id="SSF46785">
    <property type="entry name" value="Winged helix' DNA-binding domain"/>
    <property type="match status" value="1"/>
</dbReference>
<protein>
    <submittedName>
        <fullName evidence="6">LysR family transcriptional regulator</fullName>
    </submittedName>
</protein>
<sequence>MLDSLSLNQIRIFVAVADSGSFRAAGTRLRRAQSAVSHAIAALESELGVTLFDRSARTPVLTQAGRTLLEDARSLLMRVDFLRARAHGLGQDVELEISIVVDTLFPMPTLCAALKDWHAAMPSVQLRLSVGALGTPLDALLAGRCAMAIMVGEDFPDSRVEREALTTIDFVAVIAPSHPLAQAVGHGLKPRAADLADYLQIVQTDPSPLSADRDFGVISPQTWRVGEQDTKLALIRAGLGWGRMPLWAVETDLAEGRLLRLPVQALGPQGGNVVQAYLAHRQDAARGPAAAALRAHLVRHLAQGPTRGTARRPAGRPQP</sequence>
<dbReference type="SUPFAM" id="SSF53850">
    <property type="entry name" value="Periplasmic binding protein-like II"/>
    <property type="match status" value="1"/>
</dbReference>
<accession>A0A193GFI7</accession>
<dbReference type="STRING" id="463014.BAU07_15720"/>
<dbReference type="KEGG" id="bfz:BAU07_15720"/>
<evidence type="ECO:0000256" key="2">
    <source>
        <dbReference type="ARBA" id="ARBA00023015"/>
    </source>
</evidence>
<keyword evidence="3" id="KW-0238">DNA-binding</keyword>
<name>A0A193GFI7_9BORD</name>
<gene>
    <name evidence="6" type="ORF">BAU07_15720</name>
</gene>
<evidence type="ECO:0000313" key="7">
    <source>
        <dbReference type="Proteomes" id="UP000091926"/>
    </source>
</evidence>
<dbReference type="InterPro" id="IPR036390">
    <property type="entry name" value="WH_DNA-bd_sf"/>
</dbReference>
<dbReference type="PRINTS" id="PR00039">
    <property type="entry name" value="HTHLYSR"/>
</dbReference>
<dbReference type="InterPro" id="IPR036388">
    <property type="entry name" value="WH-like_DNA-bd_sf"/>
</dbReference>
<dbReference type="Pfam" id="PF03466">
    <property type="entry name" value="LysR_substrate"/>
    <property type="match status" value="1"/>
</dbReference>
<dbReference type="FunFam" id="1.10.10.10:FF:000001">
    <property type="entry name" value="LysR family transcriptional regulator"/>
    <property type="match status" value="1"/>
</dbReference>
<dbReference type="GO" id="GO:0000976">
    <property type="term" value="F:transcription cis-regulatory region binding"/>
    <property type="evidence" value="ECO:0007669"/>
    <property type="project" value="TreeGrafter"/>
</dbReference>
<evidence type="ECO:0000256" key="4">
    <source>
        <dbReference type="ARBA" id="ARBA00023163"/>
    </source>
</evidence>
<dbReference type="InterPro" id="IPR005119">
    <property type="entry name" value="LysR_subst-bd"/>
</dbReference>
<evidence type="ECO:0000256" key="3">
    <source>
        <dbReference type="ARBA" id="ARBA00023125"/>
    </source>
</evidence>
<feature type="domain" description="HTH lysR-type" evidence="5">
    <location>
        <begin position="5"/>
        <end position="62"/>
    </location>
</feature>
<dbReference type="Pfam" id="PF00126">
    <property type="entry name" value="HTH_1"/>
    <property type="match status" value="1"/>
</dbReference>
<organism evidence="6 7">
    <name type="scientific">Bordetella flabilis</name>
    <dbReference type="NCBI Taxonomy" id="463014"/>
    <lineage>
        <taxon>Bacteria</taxon>
        <taxon>Pseudomonadati</taxon>
        <taxon>Pseudomonadota</taxon>
        <taxon>Betaproteobacteria</taxon>
        <taxon>Burkholderiales</taxon>
        <taxon>Alcaligenaceae</taxon>
        <taxon>Bordetella</taxon>
    </lineage>
</organism>
<dbReference type="Gene3D" id="3.40.190.290">
    <property type="match status" value="1"/>
</dbReference>
<comment type="similarity">
    <text evidence="1">Belongs to the LysR transcriptional regulatory family.</text>
</comment>
<keyword evidence="2" id="KW-0805">Transcription regulation</keyword>
<keyword evidence="7" id="KW-1185">Reference proteome</keyword>
<keyword evidence="4" id="KW-0804">Transcription</keyword>
<evidence type="ECO:0000256" key="1">
    <source>
        <dbReference type="ARBA" id="ARBA00009437"/>
    </source>
</evidence>
<dbReference type="InterPro" id="IPR000847">
    <property type="entry name" value="LysR_HTH_N"/>
</dbReference>
<dbReference type="Gene3D" id="1.10.10.10">
    <property type="entry name" value="Winged helix-like DNA-binding domain superfamily/Winged helix DNA-binding domain"/>
    <property type="match status" value="1"/>
</dbReference>
<reference evidence="6 7" key="1">
    <citation type="submission" date="2016-06" db="EMBL/GenBank/DDBJ databases">
        <title>Complete genome sequences of Bordetella bronchialis and Bordetella flabilis.</title>
        <authorList>
            <person name="LiPuma J.J."/>
            <person name="Spilker T."/>
        </authorList>
    </citation>
    <scope>NUCLEOTIDE SEQUENCE [LARGE SCALE GENOMIC DNA]</scope>
    <source>
        <strain evidence="6 7">AU10664</strain>
    </source>
</reference>
<evidence type="ECO:0000259" key="5">
    <source>
        <dbReference type="PROSITE" id="PS50931"/>
    </source>
</evidence>